<evidence type="ECO:0000313" key="2">
    <source>
        <dbReference type="EMBL" id="MFC3759761.1"/>
    </source>
</evidence>
<dbReference type="InterPro" id="IPR056911">
    <property type="entry name" value="Phage_Znf_bind_put"/>
</dbReference>
<dbReference type="RefSeq" id="WP_205120401.1">
    <property type="nucleotide sequence ID" value="NZ_JAFBCM010000001.1"/>
</dbReference>
<dbReference type="EMBL" id="JBHRZH010000004">
    <property type="protein sequence ID" value="MFC3759761.1"/>
    <property type="molecule type" value="Genomic_DNA"/>
</dbReference>
<protein>
    <recommendedName>
        <fullName evidence="1">DNA-binding phage zinc finger domain-containing protein</fullName>
    </recommendedName>
</protein>
<evidence type="ECO:0000259" key="1">
    <source>
        <dbReference type="Pfam" id="PF24623"/>
    </source>
</evidence>
<evidence type="ECO:0000313" key="3">
    <source>
        <dbReference type="Proteomes" id="UP001595699"/>
    </source>
</evidence>
<dbReference type="Proteomes" id="UP001595699">
    <property type="component" value="Unassembled WGS sequence"/>
</dbReference>
<gene>
    <name evidence="2" type="ORF">ACFOUW_02860</name>
</gene>
<comment type="caution">
    <text evidence="2">The sequence shown here is derived from an EMBL/GenBank/DDBJ whole genome shotgun (WGS) entry which is preliminary data.</text>
</comment>
<sequence length="73" mass="7882">MDELQDASDDKAAMWVKVLSIPCPTCGRRAGQRCVDAGGAECYGLGRQHVLRVERSGVRVGTLRALLAKRGLI</sequence>
<keyword evidence="3" id="KW-1185">Reference proteome</keyword>
<feature type="domain" description="DNA-binding phage zinc finger" evidence="1">
    <location>
        <begin position="12"/>
        <end position="40"/>
    </location>
</feature>
<proteinExistence type="predicted"/>
<organism evidence="2 3">
    <name type="scientific">Tenggerimyces flavus</name>
    <dbReference type="NCBI Taxonomy" id="1708749"/>
    <lineage>
        <taxon>Bacteria</taxon>
        <taxon>Bacillati</taxon>
        <taxon>Actinomycetota</taxon>
        <taxon>Actinomycetes</taxon>
        <taxon>Propionibacteriales</taxon>
        <taxon>Nocardioidaceae</taxon>
        <taxon>Tenggerimyces</taxon>
    </lineage>
</organism>
<dbReference type="Pfam" id="PF24623">
    <property type="entry name" value="Phage_zn_bind_8"/>
    <property type="match status" value="1"/>
</dbReference>
<reference evidence="3" key="1">
    <citation type="journal article" date="2019" name="Int. J. Syst. Evol. Microbiol.">
        <title>The Global Catalogue of Microorganisms (GCM) 10K type strain sequencing project: providing services to taxonomists for standard genome sequencing and annotation.</title>
        <authorList>
            <consortium name="The Broad Institute Genomics Platform"/>
            <consortium name="The Broad Institute Genome Sequencing Center for Infectious Disease"/>
            <person name="Wu L."/>
            <person name="Ma J."/>
        </authorList>
    </citation>
    <scope>NUCLEOTIDE SEQUENCE [LARGE SCALE GENOMIC DNA]</scope>
    <source>
        <strain evidence="3">CGMCC 4.7241</strain>
    </source>
</reference>
<name>A0ABV7Y3E2_9ACTN</name>
<accession>A0ABV7Y3E2</accession>